<dbReference type="RefSeq" id="WP_198927478.1">
    <property type="nucleotide sequence ID" value="NZ_LTDM01000011.1"/>
</dbReference>
<comment type="caution">
    <text evidence="2">The sequence shown here is derived from an EMBL/GenBank/DDBJ whole genome shotgun (WGS) entry which is preliminary data.</text>
</comment>
<evidence type="ECO:0000313" key="2">
    <source>
        <dbReference type="EMBL" id="OLS03175.1"/>
    </source>
</evidence>
<organism evidence="2 3">
    <name type="scientific">Tissierella creatinophila DSM 6911</name>
    <dbReference type="NCBI Taxonomy" id="1123403"/>
    <lineage>
        <taxon>Bacteria</taxon>
        <taxon>Bacillati</taxon>
        <taxon>Bacillota</taxon>
        <taxon>Tissierellia</taxon>
        <taxon>Tissierellales</taxon>
        <taxon>Tissierellaceae</taxon>
        <taxon>Tissierella</taxon>
    </lineage>
</organism>
<evidence type="ECO:0000313" key="3">
    <source>
        <dbReference type="Proteomes" id="UP000186112"/>
    </source>
</evidence>
<dbReference type="InterPro" id="IPR006059">
    <property type="entry name" value="SBP"/>
</dbReference>
<gene>
    <name evidence="2" type="primary">lipO</name>
    <name evidence="2" type="ORF">TICRE_08760</name>
</gene>
<evidence type="ECO:0000256" key="1">
    <source>
        <dbReference type="SAM" id="SignalP"/>
    </source>
</evidence>
<dbReference type="AlphaFoldDB" id="A0A1U7M7B8"/>
<proteinExistence type="predicted"/>
<keyword evidence="1" id="KW-0732">Signal</keyword>
<dbReference type="Pfam" id="PF13416">
    <property type="entry name" value="SBP_bac_8"/>
    <property type="match status" value="1"/>
</dbReference>
<name>A0A1U7M7B8_TISCR</name>
<accession>A0A1U7M7B8</accession>
<sequence length="516" mass="58596">MKKGLKYLLLLCVVVLFTGCSKDKAEPSSKNEDGKVEINVGFWNAQEALSGGENDKMLKTLEEKTGVHLIPQDMTSSDYHEKVQLWATNGQLPDIFVGDFVGLGQSSFFDWVDQGVIKALPEDLSKYPNLEEYMQMDRAKQAMQDGKNYIIPRQSYGDITYSVLDRNIVYRWDLAQKAGVTKEPENWDEFRDMLRKIIKADPENKNIGGITQTGSKILAGVMYPYGGILEKKWIINDEGKVMPSVFDGDMKAVMNLARDMYQEGTVSKDIAQVTGSNAKDGFLQGLNAAMVFNDGPSSLYTLGRDYEEVYGREFLDDVRFAPIFPGADGEKWYFVDTEAWSETYISSKVSDEKMEAILKLFDYLISDEGKRLMFCGIEGEDYEMIDGKPIVKEGVVLTEKYPFANMSNLAVHNPTYWDENYPTSIPKEYREENIKRHQDAVTNGVLPKISDASMLISTPLKDKFYYNPHEDFYTIMMGTEPVDKMVDSLMKSYKDKGLEKMLDEVNKEAKKRGIVD</sequence>
<keyword evidence="3" id="KW-1185">Reference proteome</keyword>
<dbReference type="InterPro" id="IPR050490">
    <property type="entry name" value="Bact_solute-bd_prot1"/>
</dbReference>
<protein>
    <submittedName>
        <fullName evidence="2">Lipoprotein LipO</fullName>
    </submittedName>
</protein>
<dbReference type="Gene3D" id="3.40.190.10">
    <property type="entry name" value="Periplasmic binding protein-like II"/>
    <property type="match status" value="2"/>
</dbReference>
<dbReference type="EMBL" id="LTDM01000011">
    <property type="protein sequence ID" value="OLS03175.1"/>
    <property type="molecule type" value="Genomic_DNA"/>
</dbReference>
<dbReference type="PROSITE" id="PS51257">
    <property type="entry name" value="PROKAR_LIPOPROTEIN"/>
    <property type="match status" value="1"/>
</dbReference>
<keyword evidence="2" id="KW-0449">Lipoprotein</keyword>
<feature type="chain" id="PRO_5013205411" evidence="1">
    <location>
        <begin position="26"/>
        <end position="516"/>
    </location>
</feature>
<feature type="signal peptide" evidence="1">
    <location>
        <begin position="1"/>
        <end position="25"/>
    </location>
</feature>
<reference evidence="2 3" key="1">
    <citation type="submission" date="2016-02" db="EMBL/GenBank/DDBJ databases">
        <title>Genome sequence of Tissierella creatinophila DSM 6911.</title>
        <authorList>
            <person name="Poehlein A."/>
            <person name="Daniel R."/>
        </authorList>
    </citation>
    <scope>NUCLEOTIDE SEQUENCE [LARGE SCALE GENOMIC DNA]</scope>
    <source>
        <strain evidence="2 3">DSM 6911</strain>
    </source>
</reference>
<dbReference type="PANTHER" id="PTHR43649">
    <property type="entry name" value="ARABINOSE-BINDING PROTEIN-RELATED"/>
    <property type="match status" value="1"/>
</dbReference>
<dbReference type="PANTHER" id="PTHR43649:SF12">
    <property type="entry name" value="DIACETYLCHITOBIOSE BINDING PROTEIN DASA"/>
    <property type="match status" value="1"/>
</dbReference>
<dbReference type="SUPFAM" id="SSF53850">
    <property type="entry name" value="Periplasmic binding protein-like II"/>
    <property type="match status" value="1"/>
</dbReference>
<dbReference type="Proteomes" id="UP000186112">
    <property type="component" value="Unassembled WGS sequence"/>
</dbReference>